<dbReference type="EMBL" id="JACCFY010000001">
    <property type="protein sequence ID" value="NYJ79344.1"/>
    <property type="molecule type" value="Genomic_DNA"/>
</dbReference>
<dbReference type="InterPro" id="IPR013830">
    <property type="entry name" value="SGNH_hydro"/>
</dbReference>
<dbReference type="InterPro" id="IPR036514">
    <property type="entry name" value="SGNH_hydro_sf"/>
</dbReference>
<protein>
    <recommendedName>
        <fullName evidence="5">GDSL-like Lipase/Acylhydrolase family protein</fullName>
    </recommendedName>
</protein>
<dbReference type="Gene3D" id="2.60.120.260">
    <property type="entry name" value="Galactose-binding domain-like"/>
    <property type="match status" value="1"/>
</dbReference>
<evidence type="ECO:0000259" key="2">
    <source>
        <dbReference type="Pfam" id="PF21181"/>
    </source>
</evidence>
<name>A0A7Z0GPK1_9MICC</name>
<dbReference type="AlphaFoldDB" id="A0A7Z0GPK1"/>
<dbReference type="Pfam" id="PF14606">
    <property type="entry name" value="Lipase_GDSL_3"/>
    <property type="match status" value="1"/>
</dbReference>
<sequence length="386" mass="42129">MIATPISAEFIHGTTELEHTARGIKPHRLPQATRERHADHQLSLMETQPSGVRLEFTTEARSITLEIHSTRVTYRGLQRARGAVDVVVDGADWDSRVLAQGDQFEFDMETGRTAVIEGAADLVQIDGLPHGEKLVELWLPHNEAIELRSMHSDQPLSPREQTRPVWVHHGSSISHGSNSISPTRIWPAVAAKRADVSLHNFGFGGSAFADPFMARVIRDTSADYISVKLGINIVNADAMRLRAFVPAVHGFLDTIREGHPTTPILLISPIFCGIHEETPGPGAIDPESFGTGTARFTATGRPGDTAQGRLTLQVIRTALKSLVDARTDDPNLSYLDGLRLYGQKDAERLPLPDSLHPDTASHELIGERFAVAAFGRHGVFSAPSTN</sequence>
<dbReference type="Pfam" id="PF21181">
    <property type="entry name" value="SsfX3_N"/>
    <property type="match status" value="1"/>
</dbReference>
<evidence type="ECO:0000313" key="4">
    <source>
        <dbReference type="Proteomes" id="UP000535437"/>
    </source>
</evidence>
<reference evidence="3 4" key="1">
    <citation type="submission" date="2020-07" db="EMBL/GenBank/DDBJ databases">
        <title>Sequencing the genomes of 1000 actinobacteria strains.</title>
        <authorList>
            <person name="Klenk H.-P."/>
        </authorList>
    </citation>
    <scope>NUCLEOTIDE SEQUENCE [LARGE SCALE GENOMIC DNA]</scope>
    <source>
        <strain evidence="3 4">DSM 15475</strain>
    </source>
</reference>
<comment type="caution">
    <text evidence="3">The sequence shown here is derived from an EMBL/GenBank/DDBJ whole genome shotgun (WGS) entry which is preliminary data.</text>
</comment>
<evidence type="ECO:0000259" key="1">
    <source>
        <dbReference type="Pfam" id="PF14606"/>
    </source>
</evidence>
<evidence type="ECO:0000313" key="3">
    <source>
        <dbReference type="EMBL" id="NYJ79344.1"/>
    </source>
</evidence>
<proteinExistence type="predicted"/>
<feature type="domain" description="SsfX3-like N-terminal" evidence="2">
    <location>
        <begin position="12"/>
        <end position="143"/>
    </location>
</feature>
<dbReference type="Proteomes" id="UP000535437">
    <property type="component" value="Unassembled WGS sequence"/>
</dbReference>
<dbReference type="Gene3D" id="3.40.50.1110">
    <property type="entry name" value="SGNH hydrolase"/>
    <property type="match status" value="1"/>
</dbReference>
<accession>A0A7Z0GPK1</accession>
<keyword evidence="4" id="KW-1185">Reference proteome</keyword>
<organism evidence="3 4">
    <name type="scientific">Nesterenkonia xinjiangensis</name>
    <dbReference type="NCBI Taxonomy" id="225327"/>
    <lineage>
        <taxon>Bacteria</taxon>
        <taxon>Bacillati</taxon>
        <taxon>Actinomycetota</taxon>
        <taxon>Actinomycetes</taxon>
        <taxon>Micrococcales</taxon>
        <taxon>Micrococcaceae</taxon>
        <taxon>Nesterenkonia</taxon>
    </lineage>
</organism>
<dbReference type="InterPro" id="IPR048977">
    <property type="entry name" value="SsfX3-like_N"/>
</dbReference>
<evidence type="ECO:0008006" key="5">
    <source>
        <dbReference type="Google" id="ProtNLM"/>
    </source>
</evidence>
<gene>
    <name evidence="3" type="ORF">HNR09_002755</name>
</gene>
<dbReference type="RefSeq" id="WP_179542576.1">
    <property type="nucleotide sequence ID" value="NZ_BAAALL010000001.1"/>
</dbReference>
<feature type="domain" description="SGNH hydrolase-type esterase" evidence="1">
    <location>
        <begin position="167"/>
        <end position="268"/>
    </location>
</feature>
<dbReference type="SUPFAM" id="SSF52266">
    <property type="entry name" value="SGNH hydrolase"/>
    <property type="match status" value="1"/>
</dbReference>